<feature type="active site" evidence="7">
    <location>
        <position position="126"/>
    </location>
</feature>
<dbReference type="GO" id="GO:0008113">
    <property type="term" value="F:peptide-methionine (S)-S-oxide reductase activity"/>
    <property type="evidence" value="ECO:0007669"/>
    <property type="project" value="UniProtKB-UniRule"/>
</dbReference>
<keyword evidence="2" id="KW-0511">Multifunctional enzyme</keyword>
<dbReference type="InterPro" id="IPR002569">
    <property type="entry name" value="Met_Sox_Rdtase_MsrA_dom"/>
</dbReference>
<dbReference type="OrthoDB" id="4174719at2"/>
<evidence type="ECO:0000256" key="7">
    <source>
        <dbReference type="HAMAP-Rule" id="MF_01401"/>
    </source>
</evidence>
<dbReference type="EMBL" id="CP014230">
    <property type="protein sequence ID" value="AMD94049.1"/>
    <property type="molecule type" value="Genomic_DNA"/>
</dbReference>
<dbReference type="NCBIfam" id="NF004036">
    <property type="entry name" value="PRK05508.1"/>
    <property type="match status" value="1"/>
</dbReference>
<dbReference type="InterPro" id="IPR050162">
    <property type="entry name" value="MsrA_MetSO_reductase"/>
</dbReference>
<comment type="function">
    <text evidence="3 7">Has an important function as a repair enzyme for proteins that have been inactivated by oxidation. Catalyzes the reversible oxidation-reduction of methionine sulfoxide in proteins to methionine.</text>
</comment>
<dbReference type="InterPro" id="IPR036509">
    <property type="entry name" value="Met_Sox_Rdtase_MsrA_sf"/>
</dbReference>
<dbReference type="Proteomes" id="UP000063964">
    <property type="component" value="Chromosome"/>
</dbReference>
<comment type="similarity">
    <text evidence="7">Belongs to the MsrA Met sulfoxide reductase family.</text>
</comment>
<gene>
    <name evidence="7" type="primary">msrA</name>
    <name evidence="9" type="ORF">AXF15_07620</name>
</gene>
<organism evidence="9 10">
    <name type="scientific">Desulfomicrobium orale DSM 12838</name>
    <dbReference type="NCBI Taxonomy" id="888061"/>
    <lineage>
        <taxon>Bacteria</taxon>
        <taxon>Pseudomonadati</taxon>
        <taxon>Thermodesulfobacteriota</taxon>
        <taxon>Desulfovibrionia</taxon>
        <taxon>Desulfovibrionales</taxon>
        <taxon>Desulfomicrobiaceae</taxon>
        <taxon>Desulfomicrobium</taxon>
    </lineage>
</organism>
<dbReference type="GO" id="GO:0033744">
    <property type="term" value="F:L-methionine:thioredoxin-disulfide S-oxidoreductase activity"/>
    <property type="evidence" value="ECO:0007669"/>
    <property type="project" value="RHEA"/>
</dbReference>
<dbReference type="NCBIfam" id="TIGR00401">
    <property type="entry name" value="msrA"/>
    <property type="match status" value="1"/>
</dbReference>
<evidence type="ECO:0000256" key="3">
    <source>
        <dbReference type="ARBA" id="ARBA00024679"/>
    </source>
</evidence>
<dbReference type="InterPro" id="IPR011057">
    <property type="entry name" value="Mss4-like_sf"/>
</dbReference>
<dbReference type="SUPFAM" id="SSF51316">
    <property type="entry name" value="Mss4-like"/>
    <property type="match status" value="1"/>
</dbReference>
<dbReference type="NCBIfam" id="NF004042">
    <property type="entry name" value="PRK05550.1"/>
    <property type="match status" value="1"/>
</dbReference>
<dbReference type="GO" id="GO:0034599">
    <property type="term" value="P:cellular response to oxidative stress"/>
    <property type="evidence" value="ECO:0007669"/>
    <property type="project" value="TreeGrafter"/>
</dbReference>
<dbReference type="HAMAP" id="MF_01401">
    <property type="entry name" value="MsrA"/>
    <property type="match status" value="1"/>
</dbReference>
<comment type="catalytic activity">
    <reaction evidence="6 7">
        <text>[thioredoxin]-disulfide + L-methionine + H2O = L-methionine (S)-S-oxide + [thioredoxin]-dithiol</text>
        <dbReference type="Rhea" id="RHEA:19993"/>
        <dbReference type="Rhea" id="RHEA-COMP:10698"/>
        <dbReference type="Rhea" id="RHEA-COMP:10700"/>
        <dbReference type="ChEBI" id="CHEBI:15377"/>
        <dbReference type="ChEBI" id="CHEBI:29950"/>
        <dbReference type="ChEBI" id="CHEBI:50058"/>
        <dbReference type="ChEBI" id="CHEBI:57844"/>
        <dbReference type="ChEBI" id="CHEBI:58772"/>
        <dbReference type="EC" id="1.8.4.11"/>
    </reaction>
</comment>
<dbReference type="PANTHER" id="PTHR42799:SF2">
    <property type="entry name" value="MITOCHONDRIAL PEPTIDE METHIONINE SULFOXIDE REDUCTASE"/>
    <property type="match status" value="1"/>
</dbReference>
<evidence type="ECO:0000313" key="10">
    <source>
        <dbReference type="Proteomes" id="UP000063964"/>
    </source>
</evidence>
<dbReference type="GO" id="GO:0005737">
    <property type="term" value="C:cytoplasm"/>
    <property type="evidence" value="ECO:0007669"/>
    <property type="project" value="TreeGrafter"/>
</dbReference>
<comment type="catalytic activity">
    <reaction evidence="5">
        <text>L-methionyl-[protein] + [thioredoxin]-disulfide + H2O = L-methionyl-(R)-S-oxide-[protein] + [thioredoxin]-dithiol</text>
        <dbReference type="Rhea" id="RHEA:24164"/>
        <dbReference type="Rhea" id="RHEA-COMP:10698"/>
        <dbReference type="Rhea" id="RHEA-COMP:10700"/>
        <dbReference type="Rhea" id="RHEA-COMP:12313"/>
        <dbReference type="Rhea" id="RHEA-COMP:12314"/>
        <dbReference type="ChEBI" id="CHEBI:15377"/>
        <dbReference type="ChEBI" id="CHEBI:16044"/>
        <dbReference type="ChEBI" id="CHEBI:29950"/>
        <dbReference type="ChEBI" id="CHEBI:45764"/>
        <dbReference type="ChEBI" id="CHEBI:50058"/>
        <dbReference type="EC" id="1.8.4.12"/>
    </reaction>
</comment>
<name>A0A0X8JS67_9BACT</name>
<evidence type="ECO:0000256" key="4">
    <source>
        <dbReference type="ARBA" id="ARBA00047806"/>
    </source>
</evidence>
<dbReference type="PANTHER" id="PTHR42799">
    <property type="entry name" value="MITOCHONDRIAL PEPTIDE METHIONINE SULFOXIDE REDUCTASE"/>
    <property type="match status" value="1"/>
</dbReference>
<dbReference type="Gene3D" id="2.170.150.20">
    <property type="entry name" value="Peptide methionine sulfoxide reductase"/>
    <property type="match status" value="1"/>
</dbReference>
<dbReference type="Pfam" id="PF01641">
    <property type="entry name" value="SelR"/>
    <property type="match status" value="1"/>
</dbReference>
<evidence type="ECO:0000256" key="6">
    <source>
        <dbReference type="ARBA" id="ARBA00048782"/>
    </source>
</evidence>
<dbReference type="InterPro" id="IPR002579">
    <property type="entry name" value="Met_Sox_Rdtase_MsrB_dom"/>
</dbReference>
<dbReference type="PROSITE" id="PS51790">
    <property type="entry name" value="MSRB"/>
    <property type="match status" value="1"/>
</dbReference>
<accession>A0A0X8JS67</accession>
<dbReference type="KEGG" id="doa:AXF15_07620"/>
<dbReference type="Gene3D" id="3.30.1060.10">
    <property type="entry name" value="Peptide methionine sulphoxide reductase MsrA"/>
    <property type="match status" value="1"/>
</dbReference>
<keyword evidence="1 7" id="KW-0560">Oxidoreductase</keyword>
<sequence length="279" mass="31135">MRTLTEQEARVIIHKGTEAPFTGEYLHNKRQGTYVCRQCGAPLYRSSDKFDSGCGWPSFDDALPGAVHRSPDPDGHRVEITCENCGGHLGHVFKGEQFTAKNTRHCVNSISMIFVPEEKAYFAGGCFWGVEDAFSHVEGVLDVASGYMGGHTENPTYEQVSRGNTGHAETVCVTYNPEVVDFKTLARLFFEIHDPTQKDRQGPDVGTQYRSAVFYGSEEQKTVTETLVEELRGKGWDVVTQIAPAGTFTMAEDYHQDFTRRTGRGACHIRVPRFDQGPR</sequence>
<dbReference type="EC" id="1.8.4.11" evidence="7"/>
<evidence type="ECO:0000259" key="8">
    <source>
        <dbReference type="PROSITE" id="PS51790"/>
    </source>
</evidence>
<comment type="catalytic activity">
    <reaction evidence="4 7">
        <text>L-methionyl-[protein] + [thioredoxin]-disulfide + H2O = L-methionyl-(S)-S-oxide-[protein] + [thioredoxin]-dithiol</text>
        <dbReference type="Rhea" id="RHEA:14217"/>
        <dbReference type="Rhea" id="RHEA-COMP:10698"/>
        <dbReference type="Rhea" id="RHEA-COMP:10700"/>
        <dbReference type="Rhea" id="RHEA-COMP:12313"/>
        <dbReference type="Rhea" id="RHEA-COMP:12315"/>
        <dbReference type="ChEBI" id="CHEBI:15377"/>
        <dbReference type="ChEBI" id="CHEBI:16044"/>
        <dbReference type="ChEBI" id="CHEBI:29950"/>
        <dbReference type="ChEBI" id="CHEBI:44120"/>
        <dbReference type="ChEBI" id="CHEBI:50058"/>
        <dbReference type="EC" id="1.8.4.11"/>
    </reaction>
</comment>
<dbReference type="GO" id="GO:0033743">
    <property type="term" value="F:peptide-methionine (R)-S-oxide reductase activity"/>
    <property type="evidence" value="ECO:0007669"/>
    <property type="project" value="UniProtKB-EC"/>
</dbReference>
<dbReference type="NCBIfam" id="TIGR00357">
    <property type="entry name" value="peptide-methionine (R)-S-oxide reductase MsrB"/>
    <property type="match status" value="1"/>
</dbReference>
<evidence type="ECO:0000256" key="2">
    <source>
        <dbReference type="ARBA" id="ARBA00023268"/>
    </source>
</evidence>
<dbReference type="STRING" id="888061.AXF15_07620"/>
<feature type="domain" description="MsrB" evidence="8">
    <location>
        <begin position="1"/>
        <end position="117"/>
    </location>
</feature>
<evidence type="ECO:0000256" key="1">
    <source>
        <dbReference type="ARBA" id="ARBA00023002"/>
    </source>
</evidence>
<dbReference type="SUPFAM" id="SSF55068">
    <property type="entry name" value="Peptide methionine sulfoxide reductase"/>
    <property type="match status" value="1"/>
</dbReference>
<keyword evidence="10" id="KW-1185">Reference proteome</keyword>
<evidence type="ECO:0000313" key="9">
    <source>
        <dbReference type="EMBL" id="AMD94049.1"/>
    </source>
</evidence>
<evidence type="ECO:0000256" key="5">
    <source>
        <dbReference type="ARBA" id="ARBA00048488"/>
    </source>
</evidence>
<dbReference type="AlphaFoldDB" id="A0A0X8JS67"/>
<reference evidence="10" key="1">
    <citation type="submission" date="2016-02" db="EMBL/GenBank/DDBJ databases">
        <authorList>
            <person name="Holder M.E."/>
            <person name="Ajami N.J."/>
            <person name="Petrosino J.F."/>
        </authorList>
    </citation>
    <scope>NUCLEOTIDE SEQUENCE [LARGE SCALE GENOMIC DNA]</scope>
    <source>
        <strain evidence="10">DSM 12838</strain>
    </source>
</reference>
<proteinExistence type="inferred from homology"/>
<protein>
    <recommendedName>
        <fullName evidence="7">Peptide methionine sulfoxide reductase MsrA</fullName>
        <shortName evidence="7">Protein-methionine-S-oxide reductase</shortName>
        <ecNumber evidence="7">1.8.4.11</ecNumber>
    </recommendedName>
    <alternativeName>
        <fullName evidence="7">Peptide-methionine (S)-S-oxide reductase</fullName>
        <shortName evidence="7">Peptide Met(O) reductase</shortName>
    </alternativeName>
</protein>
<dbReference type="Pfam" id="PF01625">
    <property type="entry name" value="PMSR"/>
    <property type="match status" value="1"/>
</dbReference>